<dbReference type="GO" id="GO:0016491">
    <property type="term" value="F:oxidoreductase activity"/>
    <property type="evidence" value="ECO:0007669"/>
    <property type="project" value="InterPro"/>
</dbReference>
<comment type="cofactor">
    <cofactor evidence="1">
        <name>Mo-molybdopterin</name>
        <dbReference type="ChEBI" id="CHEBI:71302"/>
    </cofactor>
</comment>
<organism evidence="6 7">
    <name type="scientific">Pristionchus pacificus</name>
    <name type="common">Parasitic nematode worm</name>
    <dbReference type="NCBI Taxonomy" id="54126"/>
    <lineage>
        <taxon>Eukaryota</taxon>
        <taxon>Metazoa</taxon>
        <taxon>Ecdysozoa</taxon>
        <taxon>Nematoda</taxon>
        <taxon>Chromadorea</taxon>
        <taxon>Rhabditida</taxon>
        <taxon>Rhabditina</taxon>
        <taxon>Diplogasteromorpha</taxon>
        <taxon>Diplogasteroidea</taxon>
        <taxon>Neodiplogasteridae</taxon>
        <taxon>Pristionchus</taxon>
    </lineage>
</organism>
<dbReference type="OrthoDB" id="8300278at2759"/>
<keyword evidence="3" id="KW-0408">Iron</keyword>
<evidence type="ECO:0000256" key="1">
    <source>
        <dbReference type="ARBA" id="ARBA00001924"/>
    </source>
</evidence>
<dbReference type="Gene3D" id="3.30.365.10">
    <property type="entry name" value="Aldehyde oxidase/xanthine dehydrogenase, molybdopterin binding domain"/>
    <property type="match status" value="3"/>
</dbReference>
<accession>A0A8R1Z2K1</accession>
<dbReference type="SUPFAM" id="SSF56003">
    <property type="entry name" value="Molybdenum cofactor-binding domain"/>
    <property type="match status" value="1"/>
</dbReference>
<dbReference type="InterPro" id="IPR008274">
    <property type="entry name" value="AldOxase/xan_DH_MoCoBD1"/>
</dbReference>
<dbReference type="GO" id="GO:0051537">
    <property type="term" value="F:2 iron, 2 sulfur cluster binding"/>
    <property type="evidence" value="ECO:0007669"/>
    <property type="project" value="UniProtKB-KW"/>
</dbReference>
<gene>
    <name evidence="6" type="primary">WBGene00280769</name>
</gene>
<sequence length="189" mass="20647">MYVETQSCVVVPMENDEWTVYTSTQSPSDAQYLCAGILGIPANNVVIEVKRLGGGFGGKGTGDRIPRGPAMVAANKIRKPVSCVLHRADDIASTGKRHPALFKYRVGVDDDGRMLAVHVREYLQGGYSRDHSVGAYGRPQTFFFMETLIAKVAQRVGKPLNEVKKLNLAQEGDIALVGSRFNNFCLRAS</sequence>
<protein>
    <submittedName>
        <fullName evidence="6">Uncharacterized protein</fullName>
    </submittedName>
</protein>
<dbReference type="PANTHER" id="PTHR11908">
    <property type="entry name" value="XANTHINE DEHYDROGENASE"/>
    <property type="match status" value="1"/>
</dbReference>
<name>A0A2A6D2P2_PRIPA</name>
<dbReference type="FunFam" id="3.30.365.10:FF:000001">
    <property type="entry name" value="Xanthine dehydrogenase oxidase"/>
    <property type="match status" value="1"/>
</dbReference>
<dbReference type="InterPro" id="IPR016208">
    <property type="entry name" value="Ald_Oxase/xanthine_DH-like"/>
</dbReference>
<evidence type="ECO:0000256" key="5">
    <source>
        <dbReference type="ARBA" id="ARBA00034078"/>
    </source>
</evidence>
<comment type="similarity">
    <text evidence="2">Belongs to the xanthine dehydrogenase family.</text>
</comment>
<keyword evidence="3" id="KW-0001">2Fe-2S</keyword>
<accession>A0A2A6D2P2</accession>
<keyword evidence="7" id="KW-1185">Reference proteome</keyword>
<evidence type="ECO:0000256" key="3">
    <source>
        <dbReference type="ARBA" id="ARBA00022714"/>
    </source>
</evidence>
<proteinExistence type="inferred from homology"/>
<evidence type="ECO:0000256" key="4">
    <source>
        <dbReference type="ARBA" id="ARBA00023014"/>
    </source>
</evidence>
<reference evidence="6" key="2">
    <citation type="submission" date="2022-06" db="UniProtKB">
        <authorList>
            <consortium name="EnsemblMetazoa"/>
        </authorList>
    </citation>
    <scope>IDENTIFICATION</scope>
    <source>
        <strain evidence="6">PS312</strain>
    </source>
</reference>
<reference evidence="7" key="1">
    <citation type="journal article" date="2008" name="Nat. Genet.">
        <title>The Pristionchus pacificus genome provides a unique perspective on nematode lifestyle and parasitism.</title>
        <authorList>
            <person name="Dieterich C."/>
            <person name="Clifton S.W."/>
            <person name="Schuster L.N."/>
            <person name="Chinwalla A."/>
            <person name="Delehaunty K."/>
            <person name="Dinkelacker I."/>
            <person name="Fulton L."/>
            <person name="Fulton R."/>
            <person name="Godfrey J."/>
            <person name="Minx P."/>
            <person name="Mitreva M."/>
            <person name="Roeseler W."/>
            <person name="Tian H."/>
            <person name="Witte H."/>
            <person name="Yang S.P."/>
            <person name="Wilson R.K."/>
            <person name="Sommer R.J."/>
        </authorList>
    </citation>
    <scope>NUCLEOTIDE SEQUENCE [LARGE SCALE GENOMIC DNA]</scope>
    <source>
        <strain evidence="7">PS312</strain>
    </source>
</reference>
<keyword evidence="3" id="KW-0479">Metal-binding</keyword>
<dbReference type="InterPro" id="IPR037165">
    <property type="entry name" value="AldOxase/xan_DH_Mopterin-bd_sf"/>
</dbReference>
<evidence type="ECO:0000256" key="2">
    <source>
        <dbReference type="ARBA" id="ARBA00006849"/>
    </source>
</evidence>
<dbReference type="GO" id="GO:0005506">
    <property type="term" value="F:iron ion binding"/>
    <property type="evidence" value="ECO:0007669"/>
    <property type="project" value="InterPro"/>
</dbReference>
<evidence type="ECO:0000313" key="7">
    <source>
        <dbReference type="Proteomes" id="UP000005239"/>
    </source>
</evidence>
<keyword evidence="4" id="KW-0411">Iron-sulfur</keyword>
<comment type="cofactor">
    <cofactor evidence="5">
        <name>[2Fe-2S] cluster</name>
        <dbReference type="ChEBI" id="CHEBI:190135"/>
    </cofactor>
</comment>
<dbReference type="PANTHER" id="PTHR11908:SF139">
    <property type="entry name" value="XANTHINE DEHYDROGENASE-RELATED"/>
    <property type="match status" value="1"/>
</dbReference>
<dbReference type="AlphaFoldDB" id="A0A2A6D2P2"/>
<dbReference type="Proteomes" id="UP000005239">
    <property type="component" value="Unassembled WGS sequence"/>
</dbReference>
<dbReference type="EnsemblMetazoa" id="PPA42400.1">
    <property type="protein sequence ID" value="PPA42400.1"/>
    <property type="gene ID" value="WBGene00280769"/>
</dbReference>
<dbReference type="Pfam" id="PF02738">
    <property type="entry name" value="MoCoBD_1"/>
    <property type="match status" value="1"/>
</dbReference>
<evidence type="ECO:0000313" key="6">
    <source>
        <dbReference type="EnsemblMetazoa" id="PPA42400.1"/>
    </source>
</evidence>